<dbReference type="STRING" id="4096.A0A1U7WA33"/>
<dbReference type="Proteomes" id="UP000189701">
    <property type="component" value="Unplaced"/>
</dbReference>
<sequence>MVNWPRPTTVKALRGLLGLTGYYRKHVANYGAICRPLIDLLKKDSFRWSPEAEATFEALKRAMSATPALALPDYTKEFVIETDACHLGIEVVLMQQAKVLELSHREKSMYEKEYMALHNAIDKWRHYLQFRHFVVRTNHHNLKYLLEQKITSAIQQKGLTKLLGLDYEVLEINTSYEGYPQATDMITQLAVARQGPHFWHYNSAYPRLLQPIHIPDQAWRHISMDFIEGLPKSHGKDVIFVVVDRLTKSAHFMALAYPFTSLEVANKFWKRVHTLHSSPETIVFDRDKQFLSNFLQALFKLKGIQLLYSSTYHPQTDGQTERMEKCIENHLRCITSNKPQDWKKWLCFHVSLLKKKIRSKTVVQTVLPISNDEGQFMVKQVAILQRQLVKRAMHLTLKY</sequence>
<keyword evidence="1" id="KW-0511">Multifunctional enzyme</keyword>
<proteinExistence type="predicted"/>
<dbReference type="InterPro" id="IPR043128">
    <property type="entry name" value="Rev_trsase/Diguanyl_cyclase"/>
</dbReference>
<evidence type="ECO:0000259" key="2">
    <source>
        <dbReference type="PROSITE" id="PS50994"/>
    </source>
</evidence>
<name>A0A1U7WA33_NICSY</name>
<dbReference type="OrthoDB" id="1304599at2759"/>
<feature type="domain" description="Integrase catalytic" evidence="2">
    <location>
        <begin position="207"/>
        <end position="376"/>
    </location>
</feature>
<dbReference type="InterPro" id="IPR050951">
    <property type="entry name" value="Retrovirus_Pol_polyprotein"/>
</dbReference>
<dbReference type="InterPro" id="IPR041577">
    <property type="entry name" value="RT_RNaseH_2"/>
</dbReference>
<dbReference type="PANTHER" id="PTHR37984:SF5">
    <property type="entry name" value="PROTEIN NYNRIN-LIKE"/>
    <property type="match status" value="1"/>
</dbReference>
<protein>
    <submittedName>
        <fullName evidence="4">Uncharacterized protein LOC104225416</fullName>
    </submittedName>
</protein>
<dbReference type="AlphaFoldDB" id="A0A1U7WA33"/>
<gene>
    <name evidence="4" type="primary">LOC104225416</name>
</gene>
<keyword evidence="3" id="KW-1185">Reference proteome</keyword>
<dbReference type="SUPFAM" id="SSF56672">
    <property type="entry name" value="DNA/RNA polymerases"/>
    <property type="match status" value="1"/>
</dbReference>
<dbReference type="InterPro" id="IPR043502">
    <property type="entry name" value="DNA/RNA_pol_sf"/>
</dbReference>
<organism evidence="3 4">
    <name type="scientific">Nicotiana sylvestris</name>
    <name type="common">Wood tobacco</name>
    <name type="synonym">South American tobacco</name>
    <dbReference type="NCBI Taxonomy" id="4096"/>
    <lineage>
        <taxon>Eukaryota</taxon>
        <taxon>Viridiplantae</taxon>
        <taxon>Streptophyta</taxon>
        <taxon>Embryophyta</taxon>
        <taxon>Tracheophyta</taxon>
        <taxon>Spermatophyta</taxon>
        <taxon>Magnoliopsida</taxon>
        <taxon>eudicotyledons</taxon>
        <taxon>Gunneridae</taxon>
        <taxon>Pentapetalae</taxon>
        <taxon>asterids</taxon>
        <taxon>lamiids</taxon>
        <taxon>Solanales</taxon>
        <taxon>Solanaceae</taxon>
        <taxon>Nicotianoideae</taxon>
        <taxon>Nicotianeae</taxon>
        <taxon>Nicotiana</taxon>
    </lineage>
</organism>
<dbReference type="Gene3D" id="3.30.70.270">
    <property type="match status" value="1"/>
</dbReference>
<dbReference type="Gene3D" id="3.30.420.10">
    <property type="entry name" value="Ribonuclease H-like superfamily/Ribonuclease H"/>
    <property type="match status" value="1"/>
</dbReference>
<evidence type="ECO:0000256" key="1">
    <source>
        <dbReference type="ARBA" id="ARBA00023268"/>
    </source>
</evidence>
<dbReference type="RefSeq" id="XP_009775498.1">
    <property type="nucleotide sequence ID" value="XM_009777196.1"/>
</dbReference>
<dbReference type="InterPro" id="IPR001584">
    <property type="entry name" value="Integrase_cat-core"/>
</dbReference>
<dbReference type="eggNOG" id="KOG0017">
    <property type="taxonomic scope" value="Eukaryota"/>
</dbReference>
<reference evidence="3" key="1">
    <citation type="journal article" date="2013" name="Genome Biol.">
        <title>Reference genomes and transcriptomes of Nicotiana sylvestris and Nicotiana tomentosiformis.</title>
        <authorList>
            <person name="Sierro N."/>
            <person name="Battey J.N."/>
            <person name="Ouadi S."/>
            <person name="Bovet L."/>
            <person name="Goepfert S."/>
            <person name="Bakaher N."/>
            <person name="Peitsch M.C."/>
            <person name="Ivanov N.V."/>
        </authorList>
    </citation>
    <scope>NUCLEOTIDE SEQUENCE [LARGE SCALE GENOMIC DNA]</scope>
</reference>
<evidence type="ECO:0000313" key="4">
    <source>
        <dbReference type="RefSeq" id="XP_009775498.1"/>
    </source>
</evidence>
<dbReference type="InterPro" id="IPR036397">
    <property type="entry name" value="RNaseH_sf"/>
</dbReference>
<dbReference type="GO" id="GO:0003676">
    <property type="term" value="F:nucleic acid binding"/>
    <property type="evidence" value="ECO:0007669"/>
    <property type="project" value="InterPro"/>
</dbReference>
<dbReference type="GO" id="GO:0003824">
    <property type="term" value="F:catalytic activity"/>
    <property type="evidence" value="ECO:0007669"/>
    <property type="project" value="UniProtKB-KW"/>
</dbReference>
<dbReference type="PANTHER" id="PTHR37984">
    <property type="entry name" value="PROTEIN CBG26694"/>
    <property type="match status" value="1"/>
</dbReference>
<dbReference type="InterPro" id="IPR012337">
    <property type="entry name" value="RNaseH-like_sf"/>
</dbReference>
<dbReference type="PROSITE" id="PS50994">
    <property type="entry name" value="INTEGRASE"/>
    <property type="match status" value="1"/>
</dbReference>
<dbReference type="SUPFAM" id="SSF53098">
    <property type="entry name" value="Ribonuclease H-like"/>
    <property type="match status" value="1"/>
</dbReference>
<accession>A0A1U7WA33</accession>
<evidence type="ECO:0000313" key="3">
    <source>
        <dbReference type="Proteomes" id="UP000189701"/>
    </source>
</evidence>
<dbReference type="FunFam" id="3.30.70.270:FF:000020">
    <property type="entry name" value="Transposon Tf2-6 polyprotein-like Protein"/>
    <property type="match status" value="1"/>
</dbReference>
<dbReference type="GO" id="GO:0015074">
    <property type="term" value="P:DNA integration"/>
    <property type="evidence" value="ECO:0007669"/>
    <property type="project" value="InterPro"/>
</dbReference>
<dbReference type="Pfam" id="PF17919">
    <property type="entry name" value="RT_RNaseH_2"/>
    <property type="match status" value="1"/>
</dbReference>
<reference evidence="4" key="2">
    <citation type="submission" date="2025-08" db="UniProtKB">
        <authorList>
            <consortium name="RefSeq"/>
        </authorList>
    </citation>
    <scope>IDENTIFICATION</scope>
    <source>
        <tissue evidence="4">Leaf</tissue>
    </source>
</reference>